<dbReference type="EMBL" id="KQ086220">
    <property type="protein sequence ID" value="KLO06279.1"/>
    <property type="molecule type" value="Genomic_DNA"/>
</dbReference>
<gene>
    <name evidence="2" type="ORF">SCHPADRAFT_946223</name>
</gene>
<name>A0A0H2R380_9AGAM</name>
<feature type="region of interest" description="Disordered" evidence="1">
    <location>
        <begin position="83"/>
        <end position="120"/>
    </location>
</feature>
<evidence type="ECO:0000313" key="2">
    <source>
        <dbReference type="EMBL" id="KLO06279.1"/>
    </source>
</evidence>
<dbReference type="InParanoid" id="A0A0H2R380"/>
<reference evidence="2 3" key="1">
    <citation type="submission" date="2015-04" db="EMBL/GenBank/DDBJ databases">
        <title>Complete genome sequence of Schizopora paradoxa KUC8140, a cosmopolitan wood degrader in East Asia.</title>
        <authorList>
            <consortium name="DOE Joint Genome Institute"/>
            <person name="Min B."/>
            <person name="Park H."/>
            <person name="Jang Y."/>
            <person name="Kim J.-J."/>
            <person name="Kim K.H."/>
            <person name="Pangilinan J."/>
            <person name="Lipzen A."/>
            <person name="Riley R."/>
            <person name="Grigoriev I.V."/>
            <person name="Spatafora J.W."/>
            <person name="Choi I.-G."/>
        </authorList>
    </citation>
    <scope>NUCLEOTIDE SEQUENCE [LARGE SCALE GENOMIC DNA]</scope>
    <source>
        <strain evidence="2 3">KUC8140</strain>
    </source>
</reference>
<dbReference type="AlphaFoldDB" id="A0A0H2R380"/>
<proteinExistence type="predicted"/>
<dbReference type="Proteomes" id="UP000053477">
    <property type="component" value="Unassembled WGS sequence"/>
</dbReference>
<feature type="compositionally biased region" description="Low complexity" evidence="1">
    <location>
        <begin position="34"/>
        <end position="43"/>
    </location>
</feature>
<protein>
    <submittedName>
        <fullName evidence="2">Uncharacterized protein</fullName>
    </submittedName>
</protein>
<sequence length="120" mass="12932">MDGRGSQDVVKKQMELDDESGREWMRSGSKPRSESTTPSSSSSPSPPSGYPSSSILPRPSNPPLYDRWPSYILNDNQLKKLAISTTSGTSTPTPTTSTYELPLHDGRTDFALDGGNGGKL</sequence>
<evidence type="ECO:0000313" key="3">
    <source>
        <dbReference type="Proteomes" id="UP000053477"/>
    </source>
</evidence>
<feature type="region of interest" description="Disordered" evidence="1">
    <location>
        <begin position="1"/>
        <end position="69"/>
    </location>
</feature>
<feature type="compositionally biased region" description="Basic and acidic residues" evidence="1">
    <location>
        <begin position="1"/>
        <end position="25"/>
    </location>
</feature>
<keyword evidence="3" id="KW-1185">Reference proteome</keyword>
<organism evidence="2 3">
    <name type="scientific">Schizopora paradoxa</name>
    <dbReference type="NCBI Taxonomy" id="27342"/>
    <lineage>
        <taxon>Eukaryota</taxon>
        <taxon>Fungi</taxon>
        <taxon>Dikarya</taxon>
        <taxon>Basidiomycota</taxon>
        <taxon>Agaricomycotina</taxon>
        <taxon>Agaricomycetes</taxon>
        <taxon>Hymenochaetales</taxon>
        <taxon>Schizoporaceae</taxon>
        <taxon>Schizopora</taxon>
    </lineage>
</organism>
<accession>A0A0H2R380</accession>
<feature type="compositionally biased region" description="Low complexity" evidence="1">
    <location>
        <begin position="84"/>
        <end position="98"/>
    </location>
</feature>
<evidence type="ECO:0000256" key="1">
    <source>
        <dbReference type="SAM" id="MobiDB-lite"/>
    </source>
</evidence>